<feature type="region of interest" description="Disordered" evidence="1">
    <location>
        <begin position="244"/>
        <end position="268"/>
    </location>
</feature>
<dbReference type="EMBL" id="SDMP01000001">
    <property type="protein sequence ID" value="RYR79404.1"/>
    <property type="molecule type" value="Genomic_DNA"/>
</dbReference>
<evidence type="ECO:0000256" key="1">
    <source>
        <dbReference type="SAM" id="MobiDB-lite"/>
    </source>
</evidence>
<reference evidence="3 4" key="1">
    <citation type="submission" date="2019-01" db="EMBL/GenBank/DDBJ databases">
        <title>Sequencing of cultivated peanut Arachis hypogaea provides insights into genome evolution and oil improvement.</title>
        <authorList>
            <person name="Chen X."/>
        </authorList>
    </citation>
    <scope>NUCLEOTIDE SEQUENCE [LARGE SCALE GENOMIC DNA]</scope>
    <source>
        <strain evidence="4">cv. Fuhuasheng</strain>
        <tissue evidence="3">Leaves</tissue>
    </source>
</reference>
<evidence type="ECO:0000313" key="4">
    <source>
        <dbReference type="Proteomes" id="UP000289738"/>
    </source>
</evidence>
<organism evidence="3 4">
    <name type="scientific">Arachis hypogaea</name>
    <name type="common">Peanut</name>
    <dbReference type="NCBI Taxonomy" id="3818"/>
    <lineage>
        <taxon>Eukaryota</taxon>
        <taxon>Viridiplantae</taxon>
        <taxon>Streptophyta</taxon>
        <taxon>Embryophyta</taxon>
        <taxon>Tracheophyta</taxon>
        <taxon>Spermatophyta</taxon>
        <taxon>Magnoliopsida</taxon>
        <taxon>eudicotyledons</taxon>
        <taxon>Gunneridae</taxon>
        <taxon>Pentapetalae</taxon>
        <taxon>rosids</taxon>
        <taxon>fabids</taxon>
        <taxon>Fabales</taxon>
        <taxon>Fabaceae</taxon>
        <taxon>Papilionoideae</taxon>
        <taxon>50 kb inversion clade</taxon>
        <taxon>dalbergioids sensu lato</taxon>
        <taxon>Dalbergieae</taxon>
        <taxon>Pterocarpus clade</taxon>
        <taxon>Arachis</taxon>
    </lineage>
</organism>
<name>A0A445EV70_ARAHY</name>
<keyword evidence="4" id="KW-1185">Reference proteome</keyword>
<protein>
    <recommendedName>
        <fullName evidence="2">PB1-like domain-containing protein</fullName>
    </recommendedName>
</protein>
<feature type="compositionally biased region" description="Acidic residues" evidence="1">
    <location>
        <begin position="257"/>
        <end position="268"/>
    </location>
</feature>
<feature type="domain" description="PB1-like" evidence="2">
    <location>
        <begin position="1"/>
        <end position="81"/>
    </location>
</feature>
<gene>
    <name evidence="3" type="ORF">Ahy_A01g004218</name>
</gene>
<feature type="compositionally biased region" description="Basic and acidic residues" evidence="1">
    <location>
        <begin position="144"/>
        <end position="156"/>
    </location>
</feature>
<feature type="region of interest" description="Disordered" evidence="1">
    <location>
        <begin position="115"/>
        <end position="219"/>
    </location>
</feature>
<dbReference type="InterPro" id="IPR058594">
    <property type="entry name" value="PB1-like_dom_pln"/>
</dbReference>
<feature type="compositionally biased region" description="Low complexity" evidence="1">
    <location>
        <begin position="115"/>
        <end position="142"/>
    </location>
</feature>
<dbReference type="AlphaFoldDB" id="A0A445EV70"/>
<evidence type="ECO:0000259" key="2">
    <source>
        <dbReference type="Pfam" id="PF26130"/>
    </source>
</evidence>
<comment type="caution">
    <text evidence="3">The sequence shown here is derived from an EMBL/GenBank/DDBJ whole genome shotgun (WGS) entry which is preliminary data.</text>
</comment>
<dbReference type="Proteomes" id="UP000289738">
    <property type="component" value="Chromosome A01"/>
</dbReference>
<feature type="compositionally biased region" description="Basic and acidic residues" evidence="1">
    <location>
        <begin position="164"/>
        <end position="181"/>
    </location>
</feature>
<dbReference type="Pfam" id="PF26130">
    <property type="entry name" value="PB1-like"/>
    <property type="match status" value="1"/>
</dbReference>
<accession>A0A445EV70</accession>
<feature type="compositionally biased region" description="Polar residues" evidence="1">
    <location>
        <begin position="197"/>
        <end position="206"/>
    </location>
</feature>
<evidence type="ECO:0000313" key="3">
    <source>
        <dbReference type="EMBL" id="RYR79404.1"/>
    </source>
</evidence>
<sequence>MSYNGGEISELPDIDTDTLDVFFIRDYHKKIGYDKISQTRWLVPNRPLQTGLRAIADDKELMEMCYLAQQNKGVIHVYYEHGVSEPVYIEKAEPVTSKGKELMLIPTIFPTPKSTTNLIPTTTEPIPTTIAPIPITTPCTPTSELKKPVDISKPKELAASVSADNHDSDDSADDEPYRPGADEVSNEEELPLDRSAAKTNVKLSSRTPKKLTKRNKAVMVEDDGPVCAYSDSDDDEIIFGPIPKFGSSVAPYHDVQDDAYNDSDGGDS</sequence>
<feature type="compositionally biased region" description="Basic residues" evidence="1">
    <location>
        <begin position="207"/>
        <end position="216"/>
    </location>
</feature>
<proteinExistence type="predicted"/>